<dbReference type="PANTHER" id="PTHR11496:SF103">
    <property type="entry name" value="DEHYDROGENASE, PUTATIVE-RELATED"/>
    <property type="match status" value="1"/>
</dbReference>
<sequence>MRFYVPTDIYVEKDCVKNHAKDLLAVGKRALIVTGHSSAKANGSLNDVTEVLNNGGVAYQIFDEVEENPSTDTVGKGAQIARDFGADFIIGIGGGSAIDAAKAMAILLVNPSVIADELHKAPAKPLNHAPVVAVPTTCGTGSEATPVAIITNHKINLKKSIPHRIFPVLALVDGKYLASAKKQLIVNTAVDALAHMVESILNVHSNILNRMCPEYGLKLWGECKEALIASVAANNTAANNASGNAALDVATVDASLYEKLMYTSTIAGMSIAMTSTAVPHGMSYDLTLSKGTPHGPAVGYFLAAYVEVCQKKVPTDVEKILSLLGLQSVEEFAEMLRKLIGTCTVTRELRDQFVAAMKVNHSKLDLVPGGITPEEVEFIYDKSLIVG</sequence>
<dbReference type="EMBL" id="UHJL01000002">
    <property type="protein sequence ID" value="SUQ24626.1"/>
    <property type="molecule type" value="Genomic_DNA"/>
</dbReference>
<evidence type="ECO:0000259" key="4">
    <source>
        <dbReference type="Pfam" id="PF25137"/>
    </source>
</evidence>
<reference evidence="5 6" key="1">
    <citation type="submission" date="2017-08" db="EMBL/GenBank/DDBJ databases">
        <authorList>
            <person name="de Groot N.N."/>
        </authorList>
    </citation>
    <scope>NUCLEOTIDE SEQUENCE [LARGE SCALE GENOMIC DNA]</scope>
    <source>
        <strain evidence="5 6">HM2</strain>
    </source>
</reference>
<dbReference type="Pfam" id="PF25137">
    <property type="entry name" value="ADH_Fe_C"/>
    <property type="match status" value="1"/>
</dbReference>
<dbReference type="RefSeq" id="WP_109573044.1">
    <property type="nucleotide sequence ID" value="NZ_UHJL01000002.1"/>
</dbReference>
<dbReference type="GO" id="GO:0046872">
    <property type="term" value="F:metal ion binding"/>
    <property type="evidence" value="ECO:0007669"/>
    <property type="project" value="InterPro"/>
</dbReference>
<dbReference type="Gene3D" id="1.20.1090.10">
    <property type="entry name" value="Dehydroquinate synthase-like - alpha domain"/>
    <property type="match status" value="1"/>
</dbReference>
<proteinExistence type="inferred from homology"/>
<feature type="domain" description="Alcohol dehydrogenase iron-type/glycerol dehydrogenase GldA" evidence="3">
    <location>
        <begin position="6"/>
        <end position="173"/>
    </location>
</feature>
<dbReference type="InterPro" id="IPR039697">
    <property type="entry name" value="Alcohol_dehydrogenase_Fe"/>
</dbReference>
<accession>A0A380S7S0</accession>
<protein>
    <submittedName>
        <fullName evidence="5">Alcohol dehydrogenase</fullName>
    </submittedName>
</protein>
<feature type="domain" description="Fe-containing alcohol dehydrogenase-like C-terminal" evidence="4">
    <location>
        <begin position="186"/>
        <end position="354"/>
    </location>
</feature>
<dbReference type="SUPFAM" id="SSF56796">
    <property type="entry name" value="Dehydroquinate synthase-like"/>
    <property type="match status" value="1"/>
</dbReference>
<dbReference type="Gene3D" id="3.40.50.1970">
    <property type="match status" value="1"/>
</dbReference>
<dbReference type="InterPro" id="IPR001670">
    <property type="entry name" value="ADH_Fe/GldA"/>
</dbReference>
<keyword evidence="2" id="KW-0560">Oxidoreductase</keyword>
<dbReference type="Pfam" id="PF00465">
    <property type="entry name" value="Fe-ADH"/>
    <property type="match status" value="1"/>
</dbReference>
<evidence type="ECO:0000256" key="1">
    <source>
        <dbReference type="ARBA" id="ARBA00007358"/>
    </source>
</evidence>
<dbReference type="GO" id="GO:0004022">
    <property type="term" value="F:alcohol dehydrogenase (NAD+) activity"/>
    <property type="evidence" value="ECO:0007669"/>
    <property type="project" value="TreeGrafter"/>
</dbReference>
<dbReference type="CDD" id="cd08181">
    <property type="entry name" value="PPD-like"/>
    <property type="match status" value="1"/>
</dbReference>
<evidence type="ECO:0000313" key="6">
    <source>
        <dbReference type="Proteomes" id="UP000255423"/>
    </source>
</evidence>
<organism evidence="5 6">
    <name type="scientific">Fibrobacter succinogenes</name>
    <name type="common">Bacteroides succinogenes</name>
    <dbReference type="NCBI Taxonomy" id="833"/>
    <lineage>
        <taxon>Bacteria</taxon>
        <taxon>Pseudomonadati</taxon>
        <taxon>Fibrobacterota</taxon>
        <taxon>Fibrobacteria</taxon>
        <taxon>Fibrobacterales</taxon>
        <taxon>Fibrobacteraceae</taxon>
        <taxon>Fibrobacter</taxon>
    </lineage>
</organism>
<gene>
    <name evidence="5" type="ORF">SAMN05661053_2034</name>
</gene>
<dbReference type="FunFam" id="3.40.50.1970:FF:000003">
    <property type="entry name" value="Alcohol dehydrogenase, iron-containing"/>
    <property type="match status" value="1"/>
</dbReference>
<evidence type="ECO:0000259" key="3">
    <source>
        <dbReference type="Pfam" id="PF00465"/>
    </source>
</evidence>
<dbReference type="Proteomes" id="UP000255423">
    <property type="component" value="Unassembled WGS sequence"/>
</dbReference>
<dbReference type="InterPro" id="IPR056798">
    <property type="entry name" value="ADH_Fe_C"/>
</dbReference>
<comment type="similarity">
    <text evidence="1">Belongs to the iron-containing alcohol dehydrogenase family.</text>
</comment>
<evidence type="ECO:0000256" key="2">
    <source>
        <dbReference type="ARBA" id="ARBA00023002"/>
    </source>
</evidence>
<dbReference type="PANTHER" id="PTHR11496">
    <property type="entry name" value="ALCOHOL DEHYDROGENASE"/>
    <property type="match status" value="1"/>
</dbReference>
<evidence type="ECO:0000313" key="5">
    <source>
        <dbReference type="EMBL" id="SUQ24626.1"/>
    </source>
</evidence>
<name>A0A380S7S0_FIBSU</name>
<dbReference type="AlphaFoldDB" id="A0A380S7S0"/>